<dbReference type="HOGENOM" id="CLU_011293_0_0_6"/>
<evidence type="ECO:0000256" key="1">
    <source>
        <dbReference type="SAM" id="SignalP"/>
    </source>
</evidence>
<dbReference type="Pfam" id="PF22113">
    <property type="entry name" value="Mtrc-MtrF_II-IV_dom"/>
    <property type="match status" value="2"/>
</dbReference>
<feature type="domain" description="Outer membrane cytochrome MtrC/MtrF-like" evidence="3">
    <location>
        <begin position="565"/>
        <end position="735"/>
    </location>
</feature>
<dbReference type="eggNOG" id="COG3303">
    <property type="taxonomic scope" value="Bacteria"/>
</dbReference>
<feature type="signal peptide" evidence="1">
    <location>
        <begin position="1"/>
        <end position="30"/>
    </location>
</feature>
<evidence type="ECO:0000259" key="3">
    <source>
        <dbReference type="Pfam" id="PF22113"/>
    </source>
</evidence>
<dbReference type="Pfam" id="PF22112">
    <property type="entry name" value="OmcA-like_N"/>
    <property type="match status" value="1"/>
</dbReference>
<feature type="domain" description="Outer membrane cytochrome MtrC/MtrF-like" evidence="3">
    <location>
        <begin position="226"/>
        <end position="340"/>
    </location>
</feature>
<reference evidence="4 5" key="1">
    <citation type="submission" date="2007-08" db="EMBL/GenBank/DDBJ databases">
        <title>Complete sequence of Shewanella sediminis HAW-EB3.</title>
        <authorList>
            <consortium name="US DOE Joint Genome Institute"/>
            <person name="Copeland A."/>
            <person name="Lucas S."/>
            <person name="Lapidus A."/>
            <person name="Barry K."/>
            <person name="Glavina del Rio T."/>
            <person name="Dalin E."/>
            <person name="Tice H."/>
            <person name="Pitluck S."/>
            <person name="Chertkov O."/>
            <person name="Brettin T."/>
            <person name="Bruce D."/>
            <person name="Detter J.C."/>
            <person name="Han C."/>
            <person name="Schmutz J."/>
            <person name="Larimer F."/>
            <person name="Land M."/>
            <person name="Hauser L."/>
            <person name="Kyrpides N."/>
            <person name="Kim E."/>
            <person name="Zhao J.-S."/>
            <person name="Richardson P."/>
        </authorList>
    </citation>
    <scope>NUCLEOTIDE SEQUENCE [LARGE SCALE GENOMIC DNA]</scope>
    <source>
        <strain evidence="4 5">HAW-EB3</strain>
    </source>
</reference>
<dbReference type="NCBIfam" id="TIGR03507">
    <property type="entry name" value="decahem_SO1788"/>
    <property type="match status" value="1"/>
</dbReference>
<dbReference type="CDD" id="cd08168">
    <property type="entry name" value="Cytochrom_C3"/>
    <property type="match status" value="1"/>
</dbReference>
<dbReference type="InterPro" id="IPR020014">
    <property type="entry name" value="Decahaem_cyt-c_OmcA/MtrC"/>
</dbReference>
<dbReference type="InterPro" id="IPR054337">
    <property type="entry name" value="Mtrc-MtrF-like_dom_II/IV"/>
</dbReference>
<protein>
    <submittedName>
        <fullName evidence="4">Decaheme cytochrome c</fullName>
    </submittedName>
</protein>
<dbReference type="InterPro" id="IPR054336">
    <property type="entry name" value="OmcA-like_N"/>
</dbReference>
<dbReference type="STRING" id="425104.Ssed_1526"/>
<evidence type="ECO:0000313" key="5">
    <source>
        <dbReference type="Proteomes" id="UP000002015"/>
    </source>
</evidence>
<dbReference type="KEGG" id="sse:Ssed_1526"/>
<dbReference type="Proteomes" id="UP000002015">
    <property type="component" value="Chromosome"/>
</dbReference>
<name>A8FTG4_SHESH</name>
<dbReference type="Gene3D" id="3.90.10.10">
    <property type="entry name" value="Cytochrome C3"/>
    <property type="match status" value="1"/>
</dbReference>
<evidence type="ECO:0000259" key="2">
    <source>
        <dbReference type="Pfam" id="PF22112"/>
    </source>
</evidence>
<accession>A8FTG4</accession>
<sequence length="738" mass="79890" precursor="true">MMKKFNSFNAKRSAAAKAVLSAGILSFALAGCGSDGKDGEDGKDGVVGVNIDAAKSVNAIFTNATVEAGVVTVDFKLQNDNGVAVLGLTKDHDLRFGIAQLSHVTEMMGETEVDRGYQWQAYINAEKTPNPDWVPEGESHINPSNQFQANVEKAGDCETCFVDNEDGSYTYTYQQNIGSVVEPVEVTYNAEETQRATMELELSSFAANANYDWQPSTGTTEGIQTRDVVSIETCYTCHQPESLELHGGRRINIENCASCHTGTSGDPESGNSVDFTFMIHAIHKGQERMTSTAEGMVPAPYKVIGYGGGVHDYGKVMFPQKPAANCAACHVEGENAPANADLFKANLSNTACVGCHTEKPSQMHSSTDCMSCHIEEGYARSGVEAHGDATKAYDVSKNYSATFSNIKPEGQGLSFDVQLLDDAGAPIAKEFIYKLGYSNPYIVVSWDVDADYPAYKTGSKYSERRISLYDASQATYDEANKTFSVVSANIALPADINGKSFELLPVVKTCFKKGGYGRPLVEPMSCYDDDGVTIAGNAKAAYIQDEPMRFIWNNGQSEEPAVARRSIVDDAKCHNCHGAEFYHDSNGVNCQACHTSDKAVKESERNSGKFDKPTSFAYKAHHAEGHYLKYAGVGSKTVVKTDCKTCHTDNGFELGRSPERVWNYPNLETLDSTGIFVSSDAGTCLSCHQKYLDDAAKSHIVTNGGILDGTSTEDVRTRAAEACQTCHTPEKVIALHGH</sequence>
<dbReference type="EMBL" id="CP000821">
    <property type="protein sequence ID" value="ABV36137.1"/>
    <property type="molecule type" value="Genomic_DNA"/>
</dbReference>
<keyword evidence="5" id="KW-1185">Reference proteome</keyword>
<keyword evidence="1" id="KW-0732">Signal</keyword>
<organism evidence="4 5">
    <name type="scientific">Shewanella sediminis (strain HAW-EB3)</name>
    <dbReference type="NCBI Taxonomy" id="425104"/>
    <lineage>
        <taxon>Bacteria</taxon>
        <taxon>Pseudomonadati</taxon>
        <taxon>Pseudomonadota</taxon>
        <taxon>Gammaproteobacteria</taxon>
        <taxon>Alteromonadales</taxon>
        <taxon>Shewanellaceae</taxon>
        <taxon>Shewanella</taxon>
    </lineage>
</organism>
<gene>
    <name evidence="4" type="ordered locus">Ssed_1526</name>
</gene>
<dbReference type="SUPFAM" id="SSF48695">
    <property type="entry name" value="Multiheme cytochromes"/>
    <property type="match status" value="1"/>
</dbReference>
<dbReference type="AlphaFoldDB" id="A8FTG4"/>
<dbReference type="RefSeq" id="WP_012141873.1">
    <property type="nucleotide sequence ID" value="NC_009831.1"/>
</dbReference>
<feature type="chain" id="PRO_5002719591" evidence="1">
    <location>
        <begin position="31"/>
        <end position="738"/>
    </location>
</feature>
<dbReference type="InterPro" id="IPR036280">
    <property type="entry name" value="Multihaem_cyt_sf"/>
</dbReference>
<feature type="domain" description="OmcA-like N-terminal" evidence="2">
    <location>
        <begin position="58"/>
        <end position="220"/>
    </location>
</feature>
<dbReference type="OrthoDB" id="9146465at2"/>
<proteinExistence type="predicted"/>
<evidence type="ECO:0000313" key="4">
    <source>
        <dbReference type="EMBL" id="ABV36137.1"/>
    </source>
</evidence>
<dbReference type="PROSITE" id="PS51257">
    <property type="entry name" value="PROKAR_LIPOPROTEIN"/>
    <property type="match status" value="1"/>
</dbReference>